<dbReference type="Pfam" id="PF09388">
    <property type="entry name" value="SpoOE-like"/>
    <property type="match status" value="1"/>
</dbReference>
<protein>
    <submittedName>
        <fullName evidence="1">Aspartyl-phosphate phosphatase Spo0E family protein</fullName>
    </submittedName>
</protein>
<dbReference type="InterPro" id="IPR018540">
    <property type="entry name" value="Spo0E-like"/>
</dbReference>
<dbReference type="EMBL" id="JARTFS010000017">
    <property type="protein sequence ID" value="MED4403519.1"/>
    <property type="molecule type" value="Genomic_DNA"/>
</dbReference>
<name>A0ABU6P2D3_9BACI</name>
<organism evidence="1 2">
    <name type="scientific">Metabacillus fastidiosus</name>
    <dbReference type="NCBI Taxonomy" id="1458"/>
    <lineage>
        <taxon>Bacteria</taxon>
        <taxon>Bacillati</taxon>
        <taxon>Bacillota</taxon>
        <taxon>Bacilli</taxon>
        <taxon>Bacillales</taxon>
        <taxon>Bacillaceae</taxon>
        <taxon>Metabacillus</taxon>
    </lineage>
</organism>
<evidence type="ECO:0000313" key="1">
    <source>
        <dbReference type="EMBL" id="MED4403519.1"/>
    </source>
</evidence>
<accession>A0ABU6P2D3</accession>
<keyword evidence="2" id="KW-1185">Reference proteome</keyword>
<dbReference type="InterPro" id="IPR037208">
    <property type="entry name" value="Spo0E-like_sf"/>
</dbReference>
<dbReference type="InterPro" id="IPR036638">
    <property type="entry name" value="HLH_DNA-bd_sf"/>
</dbReference>
<proteinExistence type="predicted"/>
<dbReference type="GeneID" id="301143387"/>
<gene>
    <name evidence="1" type="ORF">P9271_19610</name>
</gene>
<reference evidence="1 2" key="1">
    <citation type="submission" date="2023-03" db="EMBL/GenBank/DDBJ databases">
        <title>Bacillus Genome Sequencing.</title>
        <authorList>
            <person name="Dunlap C."/>
        </authorList>
    </citation>
    <scope>NUCLEOTIDE SEQUENCE [LARGE SCALE GENOMIC DNA]</scope>
    <source>
        <strain evidence="1 2">NRS-1717</strain>
    </source>
</reference>
<dbReference type="RefSeq" id="WP_082799936.1">
    <property type="nucleotide sequence ID" value="NZ_JARTFQ010000002.1"/>
</dbReference>
<dbReference type="SUPFAM" id="SSF140500">
    <property type="entry name" value="BAS1536-like"/>
    <property type="match status" value="1"/>
</dbReference>
<evidence type="ECO:0000313" key="2">
    <source>
        <dbReference type="Proteomes" id="UP001342826"/>
    </source>
</evidence>
<dbReference type="Gene3D" id="4.10.280.10">
    <property type="entry name" value="Helix-loop-helix DNA-binding domain"/>
    <property type="match status" value="1"/>
</dbReference>
<sequence length="56" mass="6624">MNNKPFFELAYKINLIRQLMIVTGQTKGLNHPETLKYSQELDRLIFTTQKTYRSCS</sequence>
<comment type="caution">
    <text evidence="1">The sequence shown here is derived from an EMBL/GenBank/DDBJ whole genome shotgun (WGS) entry which is preliminary data.</text>
</comment>
<dbReference type="Proteomes" id="UP001342826">
    <property type="component" value="Unassembled WGS sequence"/>
</dbReference>